<keyword evidence="3 6" id="KW-0732">Signal</keyword>
<gene>
    <name evidence="8" type="ORF">HF576_10765</name>
</gene>
<keyword evidence="2" id="KW-0964">Secreted</keyword>
<evidence type="ECO:0000256" key="3">
    <source>
        <dbReference type="ARBA" id="ARBA00022729"/>
    </source>
</evidence>
<proteinExistence type="predicted"/>
<dbReference type="PROSITE" id="PS50847">
    <property type="entry name" value="GRAM_POS_ANCHORING"/>
    <property type="match status" value="1"/>
</dbReference>
<evidence type="ECO:0000313" key="8">
    <source>
        <dbReference type="EMBL" id="NLP84334.1"/>
    </source>
</evidence>
<evidence type="ECO:0000256" key="4">
    <source>
        <dbReference type="ARBA" id="ARBA00023088"/>
    </source>
</evidence>
<feature type="chain" id="PRO_5046010980" evidence="6">
    <location>
        <begin position="28"/>
        <end position="180"/>
    </location>
</feature>
<dbReference type="EMBL" id="JABACI010000003">
    <property type="protein sequence ID" value="NLP84334.1"/>
    <property type="molecule type" value="Genomic_DNA"/>
</dbReference>
<keyword evidence="5" id="KW-0472">Membrane</keyword>
<keyword evidence="4" id="KW-0572">Peptidoglycan-anchor</keyword>
<feature type="transmembrane region" description="Helical" evidence="5">
    <location>
        <begin position="151"/>
        <end position="173"/>
    </location>
</feature>
<comment type="caution">
    <text evidence="8">The sequence shown here is derived from an EMBL/GenBank/DDBJ whole genome shotgun (WGS) entry which is preliminary data.</text>
</comment>
<accession>A0ABX1KBK2</accession>
<evidence type="ECO:0000256" key="5">
    <source>
        <dbReference type="SAM" id="Phobius"/>
    </source>
</evidence>
<evidence type="ECO:0000256" key="2">
    <source>
        <dbReference type="ARBA" id="ARBA00022525"/>
    </source>
</evidence>
<keyword evidence="5" id="KW-1133">Transmembrane helix</keyword>
<dbReference type="InterPro" id="IPR019931">
    <property type="entry name" value="LPXTG_anchor"/>
</dbReference>
<dbReference type="Proteomes" id="UP001429745">
    <property type="component" value="Unassembled WGS sequence"/>
</dbReference>
<keyword evidence="1" id="KW-0134">Cell wall</keyword>
<reference evidence="8 9" key="1">
    <citation type="submission" date="2020-04" db="EMBL/GenBank/DDBJ databases">
        <title>CFH 90308 Microbacterium sp.</title>
        <authorList>
            <person name="Nie G."/>
            <person name="Ming H."/>
            <person name="Xia T."/>
        </authorList>
    </citation>
    <scope>NUCLEOTIDE SEQUENCE [LARGE SCALE GENOMIC DNA]</scope>
    <source>
        <strain evidence="8 9">CFH 90308</strain>
    </source>
</reference>
<evidence type="ECO:0000313" key="9">
    <source>
        <dbReference type="Proteomes" id="UP001429745"/>
    </source>
</evidence>
<feature type="signal peptide" evidence="6">
    <location>
        <begin position="1"/>
        <end position="27"/>
    </location>
</feature>
<name>A0ABX1KBK2_9MICO</name>
<evidence type="ECO:0000256" key="6">
    <source>
        <dbReference type="SAM" id="SignalP"/>
    </source>
</evidence>
<keyword evidence="9" id="KW-1185">Reference proteome</keyword>
<keyword evidence="5" id="KW-0812">Transmembrane</keyword>
<protein>
    <submittedName>
        <fullName evidence="8">Cell wall protein</fullName>
    </submittedName>
</protein>
<evidence type="ECO:0000256" key="1">
    <source>
        <dbReference type="ARBA" id="ARBA00022512"/>
    </source>
</evidence>
<evidence type="ECO:0000259" key="7">
    <source>
        <dbReference type="PROSITE" id="PS50847"/>
    </source>
</evidence>
<sequence length="180" mass="17345">MRTARRAALVAALATIAVVGAPAAAQASTIYPPSGACTTSPATAQPGSTIDFECAAGTFSSNESVTVTVTGENGAGATIGMVRFAISTASEVVTSQTNGSLSPLDITLPSNASGTYNIAAISSTSAGGTAAVSITGANGLPVTGLDSGSMLGLWIGGGALVAAGAALGIAAIVRRRRDSD</sequence>
<feature type="domain" description="Gram-positive cocci surface proteins LPxTG" evidence="7">
    <location>
        <begin position="140"/>
        <end position="180"/>
    </location>
</feature>
<organism evidence="8 9">
    <name type="scientific">Microbacterium salsuginis</name>
    <dbReference type="NCBI Taxonomy" id="2722803"/>
    <lineage>
        <taxon>Bacteria</taxon>
        <taxon>Bacillati</taxon>
        <taxon>Actinomycetota</taxon>
        <taxon>Actinomycetes</taxon>
        <taxon>Micrococcales</taxon>
        <taxon>Microbacteriaceae</taxon>
        <taxon>Microbacterium</taxon>
    </lineage>
</organism>